<accession>A0A3N7G0E0</accession>
<organism evidence="1 2">
    <name type="scientific">Populus trichocarpa</name>
    <name type="common">Western balsam poplar</name>
    <name type="synonym">Populus balsamifera subsp. trichocarpa</name>
    <dbReference type="NCBI Taxonomy" id="3694"/>
    <lineage>
        <taxon>Eukaryota</taxon>
        <taxon>Viridiplantae</taxon>
        <taxon>Streptophyta</taxon>
        <taxon>Embryophyta</taxon>
        <taxon>Tracheophyta</taxon>
        <taxon>Spermatophyta</taxon>
        <taxon>Magnoliopsida</taxon>
        <taxon>eudicotyledons</taxon>
        <taxon>Gunneridae</taxon>
        <taxon>Pentapetalae</taxon>
        <taxon>rosids</taxon>
        <taxon>fabids</taxon>
        <taxon>Malpighiales</taxon>
        <taxon>Salicaceae</taxon>
        <taxon>Saliceae</taxon>
        <taxon>Populus</taxon>
    </lineage>
</organism>
<evidence type="ECO:0000313" key="2">
    <source>
        <dbReference type="Proteomes" id="UP000006729"/>
    </source>
</evidence>
<reference evidence="1 2" key="1">
    <citation type="journal article" date="2006" name="Science">
        <title>The genome of black cottonwood, Populus trichocarpa (Torr. &amp; Gray).</title>
        <authorList>
            <person name="Tuskan G.A."/>
            <person name="Difazio S."/>
            <person name="Jansson S."/>
            <person name="Bohlmann J."/>
            <person name="Grigoriev I."/>
            <person name="Hellsten U."/>
            <person name="Putnam N."/>
            <person name="Ralph S."/>
            <person name="Rombauts S."/>
            <person name="Salamov A."/>
            <person name="Schein J."/>
            <person name="Sterck L."/>
            <person name="Aerts A."/>
            <person name="Bhalerao R.R."/>
            <person name="Bhalerao R.P."/>
            <person name="Blaudez D."/>
            <person name="Boerjan W."/>
            <person name="Brun A."/>
            <person name="Brunner A."/>
            <person name="Busov V."/>
            <person name="Campbell M."/>
            <person name="Carlson J."/>
            <person name="Chalot M."/>
            <person name="Chapman J."/>
            <person name="Chen G.L."/>
            <person name="Cooper D."/>
            <person name="Coutinho P.M."/>
            <person name="Couturier J."/>
            <person name="Covert S."/>
            <person name="Cronk Q."/>
            <person name="Cunningham R."/>
            <person name="Davis J."/>
            <person name="Degroeve S."/>
            <person name="Dejardin A."/>
            <person name="Depamphilis C."/>
            <person name="Detter J."/>
            <person name="Dirks B."/>
            <person name="Dubchak I."/>
            <person name="Duplessis S."/>
            <person name="Ehlting J."/>
            <person name="Ellis B."/>
            <person name="Gendler K."/>
            <person name="Goodstein D."/>
            <person name="Gribskov M."/>
            <person name="Grimwood J."/>
            <person name="Groover A."/>
            <person name="Gunter L."/>
            <person name="Hamberger B."/>
            <person name="Heinze B."/>
            <person name="Helariutta Y."/>
            <person name="Henrissat B."/>
            <person name="Holligan D."/>
            <person name="Holt R."/>
            <person name="Huang W."/>
            <person name="Islam-Faridi N."/>
            <person name="Jones S."/>
            <person name="Jones-Rhoades M."/>
            <person name="Jorgensen R."/>
            <person name="Joshi C."/>
            <person name="Kangasjarvi J."/>
            <person name="Karlsson J."/>
            <person name="Kelleher C."/>
            <person name="Kirkpatrick R."/>
            <person name="Kirst M."/>
            <person name="Kohler A."/>
            <person name="Kalluri U."/>
            <person name="Larimer F."/>
            <person name="Leebens-Mack J."/>
            <person name="Leple J.C."/>
            <person name="Locascio P."/>
            <person name="Lou Y."/>
            <person name="Lucas S."/>
            <person name="Martin F."/>
            <person name="Montanini B."/>
            <person name="Napoli C."/>
            <person name="Nelson D.R."/>
            <person name="Nelson C."/>
            <person name="Nieminen K."/>
            <person name="Nilsson O."/>
            <person name="Pereda V."/>
            <person name="Peter G."/>
            <person name="Philippe R."/>
            <person name="Pilate G."/>
            <person name="Poliakov A."/>
            <person name="Razumovskaya J."/>
            <person name="Richardson P."/>
            <person name="Rinaldi C."/>
            <person name="Ritland K."/>
            <person name="Rouze P."/>
            <person name="Ryaboy D."/>
            <person name="Schmutz J."/>
            <person name="Schrader J."/>
            <person name="Segerman B."/>
            <person name="Shin H."/>
            <person name="Siddiqui A."/>
            <person name="Sterky F."/>
            <person name="Terry A."/>
            <person name="Tsai C.J."/>
            <person name="Uberbacher E."/>
            <person name="Unneberg P."/>
            <person name="Vahala J."/>
            <person name="Wall K."/>
            <person name="Wessler S."/>
            <person name="Yang G."/>
            <person name="Yin T."/>
            <person name="Douglas C."/>
            <person name="Marra M."/>
            <person name="Sandberg G."/>
            <person name="Van de Peer Y."/>
            <person name="Rokhsar D."/>
        </authorList>
    </citation>
    <scope>NUCLEOTIDE SEQUENCE [LARGE SCALE GENOMIC DNA]</scope>
    <source>
        <strain evidence="2">cv. Nisqually</strain>
    </source>
</reference>
<dbReference type="Proteomes" id="UP000006729">
    <property type="component" value="Chromosome 15"/>
</dbReference>
<protein>
    <submittedName>
        <fullName evidence="1">Uncharacterized protein</fullName>
    </submittedName>
</protein>
<dbReference type="EMBL" id="CM009304">
    <property type="protein sequence ID" value="RQP00667.1"/>
    <property type="molecule type" value="Genomic_DNA"/>
</dbReference>
<proteinExistence type="predicted"/>
<gene>
    <name evidence="1" type="ORF">POPTR_015G062433</name>
</gene>
<dbReference type="AlphaFoldDB" id="A0A3N7G0E0"/>
<name>A0A3N7G0E0_POPTR</name>
<dbReference type="InParanoid" id="A0A3N7G0E0"/>
<sequence>MYGMHLAVAYRNRKLDADDLQGLAKPNVIEFTLLDARKYDKAVVFC</sequence>
<evidence type="ECO:0000313" key="1">
    <source>
        <dbReference type="EMBL" id="RQP00667.1"/>
    </source>
</evidence>
<keyword evidence="2" id="KW-1185">Reference proteome</keyword>